<keyword evidence="2" id="KW-1185">Reference proteome</keyword>
<sequence>MPGGFSRGVLRARSVEDRTNDEAGSGDRELTTNRQRSHEEVIFKASIDLDEEHTASVSRLQETAFFSEYDEPDGDLCVSKTDPYE</sequence>
<evidence type="ECO:0000313" key="2">
    <source>
        <dbReference type="Proteomes" id="UP000887564"/>
    </source>
</evidence>
<dbReference type="Proteomes" id="UP000887564">
    <property type="component" value="Unplaced"/>
</dbReference>
<feature type="region of interest" description="Disordered" evidence="1">
    <location>
        <begin position="1"/>
        <end position="37"/>
    </location>
</feature>
<dbReference type="WBParaSite" id="PEQ_0001243701-mRNA-1">
    <property type="protein sequence ID" value="PEQ_0001243701-mRNA-1"/>
    <property type="gene ID" value="PEQ_0001243701"/>
</dbReference>
<proteinExistence type="predicted"/>
<organism evidence="2 3">
    <name type="scientific">Parascaris equorum</name>
    <name type="common">Equine roundworm</name>
    <dbReference type="NCBI Taxonomy" id="6256"/>
    <lineage>
        <taxon>Eukaryota</taxon>
        <taxon>Metazoa</taxon>
        <taxon>Ecdysozoa</taxon>
        <taxon>Nematoda</taxon>
        <taxon>Chromadorea</taxon>
        <taxon>Rhabditida</taxon>
        <taxon>Spirurina</taxon>
        <taxon>Ascaridomorpha</taxon>
        <taxon>Ascaridoidea</taxon>
        <taxon>Ascarididae</taxon>
        <taxon>Parascaris</taxon>
    </lineage>
</organism>
<feature type="compositionally biased region" description="Basic and acidic residues" evidence="1">
    <location>
        <begin position="13"/>
        <end position="37"/>
    </location>
</feature>
<protein>
    <submittedName>
        <fullName evidence="3">Uncharacterized protein</fullName>
    </submittedName>
</protein>
<accession>A0A914S294</accession>
<evidence type="ECO:0000256" key="1">
    <source>
        <dbReference type="SAM" id="MobiDB-lite"/>
    </source>
</evidence>
<evidence type="ECO:0000313" key="3">
    <source>
        <dbReference type="WBParaSite" id="PEQ_0001243701-mRNA-1"/>
    </source>
</evidence>
<name>A0A914S294_PAREQ</name>
<dbReference type="AlphaFoldDB" id="A0A914S294"/>
<reference evidence="3" key="1">
    <citation type="submission" date="2022-11" db="UniProtKB">
        <authorList>
            <consortium name="WormBaseParasite"/>
        </authorList>
    </citation>
    <scope>IDENTIFICATION</scope>
</reference>